<proteinExistence type="predicted"/>
<name>A0A1C3D2M2_GEOTH</name>
<dbReference type="EMBL" id="CP027303">
    <property type="protein sequence ID" value="AWO73985.1"/>
    <property type="molecule type" value="Genomic_DNA"/>
</dbReference>
<dbReference type="RefSeq" id="WP_013522957.1">
    <property type="nucleotide sequence ID" value="NZ_CP017071.1"/>
</dbReference>
<reference evidence="2" key="1">
    <citation type="submission" date="2018-02" db="EMBL/GenBank/DDBJ databases">
        <title>The complete genome of bacterial strain SGAirxxxx.</title>
        <authorList>
            <person name="Schuster S.C."/>
        </authorList>
    </citation>
    <scope>NUCLEOTIDE SEQUENCE [LARGE SCALE GENOMIC DNA]</scope>
    <source>
        <strain evidence="2">SGAir0734</strain>
    </source>
</reference>
<gene>
    <name evidence="1" type="ORF">C1N76_05070</name>
</gene>
<evidence type="ECO:0000313" key="2">
    <source>
        <dbReference type="Proteomes" id="UP000246996"/>
    </source>
</evidence>
<dbReference type="KEGG" id="gtk:GT3570_02055"/>
<dbReference type="Proteomes" id="UP000246996">
    <property type="component" value="Chromosome"/>
</dbReference>
<dbReference type="AlphaFoldDB" id="A0A1C3D2M2"/>
<sequence length="42" mass="4239">MLLAIALIASFFFAMNIEASGAAASIGVADESDAIPNRQAAV</sequence>
<protein>
    <submittedName>
        <fullName evidence="1">Phosphate transporter</fullName>
    </submittedName>
</protein>
<evidence type="ECO:0000313" key="1">
    <source>
        <dbReference type="EMBL" id="AWO73985.1"/>
    </source>
</evidence>
<accession>A0A1C3D2M2</accession>
<organism evidence="1 2">
    <name type="scientific">Geobacillus thermoleovorans</name>
    <name type="common">Bacillus thermoleovorans</name>
    <dbReference type="NCBI Taxonomy" id="33941"/>
    <lineage>
        <taxon>Bacteria</taxon>
        <taxon>Bacillati</taxon>
        <taxon>Bacillota</taxon>
        <taxon>Bacilli</taxon>
        <taxon>Bacillales</taxon>
        <taxon>Anoxybacillaceae</taxon>
        <taxon>Geobacillus</taxon>
        <taxon>Geobacillus thermoleovorans group</taxon>
    </lineage>
</organism>